<dbReference type="PANTHER" id="PTHR11364:SF27">
    <property type="entry name" value="SULFURTRANSFERASE"/>
    <property type="match status" value="1"/>
</dbReference>
<evidence type="ECO:0000256" key="5">
    <source>
        <dbReference type="ARBA" id="ARBA00051793"/>
    </source>
</evidence>
<feature type="domain" description="Rhodanese" evidence="7">
    <location>
        <begin position="169"/>
        <end position="283"/>
    </location>
</feature>
<dbReference type="SMART" id="SM00450">
    <property type="entry name" value="RHOD"/>
    <property type="match status" value="2"/>
</dbReference>
<keyword evidence="9" id="KW-1185">Reference proteome</keyword>
<dbReference type="PROSITE" id="PS50206">
    <property type="entry name" value="RHODANESE_3"/>
    <property type="match status" value="2"/>
</dbReference>
<dbReference type="GO" id="GO:0005737">
    <property type="term" value="C:cytoplasm"/>
    <property type="evidence" value="ECO:0007669"/>
    <property type="project" value="UniProtKB-SubCell"/>
</dbReference>
<sequence>MTHAPSSDSPLVSTEWLAENLDAPGLIVIDASWFMPGTPRDPRAEHADKHIPGALYFDIDEIADHTTDLPHMLPEAHDFATHARRLGVEPASPVVVYDSHGLFSAPRVWWMFRVMGHDQVWVLDGGLPKWIAEGHPVETGWPQKPHGEFKSHFRPGLVRSLDEVLTALTDHNAQILDARSTARFTGEAPEPRPGLRGGHMPGARNLPSAAVVDADGRLKAPGELQALFEGAGIDIDRPIVTTCGSGVSAAILAIALARLGRPEVAVYDGSWTEWASRADTPIVTGPVDG</sequence>
<dbReference type="AlphaFoldDB" id="A0A975G2R5"/>
<dbReference type="InterPro" id="IPR001763">
    <property type="entry name" value="Rhodanese-like_dom"/>
</dbReference>
<evidence type="ECO:0000256" key="1">
    <source>
        <dbReference type="ARBA" id="ARBA00004496"/>
    </source>
</evidence>
<protein>
    <recommendedName>
        <fullName evidence="6">Sulfurtransferase</fullName>
    </recommendedName>
</protein>
<dbReference type="CDD" id="cd01449">
    <property type="entry name" value="TST_Repeat_2"/>
    <property type="match status" value="1"/>
</dbReference>
<keyword evidence="4" id="KW-0677">Repeat</keyword>
<dbReference type="InterPro" id="IPR001307">
    <property type="entry name" value="Thiosulphate_STrfase_CS"/>
</dbReference>
<dbReference type="RefSeq" id="WP_211938996.1">
    <property type="nucleotide sequence ID" value="NZ_CP073078.1"/>
</dbReference>
<reference evidence="8" key="1">
    <citation type="submission" date="2021-04" db="EMBL/GenBank/DDBJ databases">
        <title>The complete genome sequence of Caulobacter sp. S6.</title>
        <authorList>
            <person name="Tang Y."/>
            <person name="Ouyang W."/>
            <person name="Liu Q."/>
            <person name="Huang B."/>
            <person name="Guo Z."/>
            <person name="Lei P."/>
        </authorList>
    </citation>
    <scope>NUCLEOTIDE SEQUENCE</scope>
    <source>
        <strain evidence="8">S6</strain>
    </source>
</reference>
<dbReference type="GO" id="GO:0004792">
    <property type="term" value="F:thiosulfate-cyanide sulfurtransferase activity"/>
    <property type="evidence" value="ECO:0007669"/>
    <property type="project" value="InterPro"/>
</dbReference>
<evidence type="ECO:0000313" key="8">
    <source>
        <dbReference type="EMBL" id="QUD88946.1"/>
    </source>
</evidence>
<dbReference type="CDD" id="cd01448">
    <property type="entry name" value="TST_Repeat_1"/>
    <property type="match status" value="1"/>
</dbReference>
<dbReference type="GO" id="GO:0016784">
    <property type="term" value="F:3-mercaptopyruvate sulfurtransferase activity"/>
    <property type="evidence" value="ECO:0007669"/>
    <property type="project" value="UniProtKB-EC"/>
</dbReference>
<feature type="domain" description="Rhodanese" evidence="7">
    <location>
        <begin position="22"/>
        <end position="139"/>
    </location>
</feature>
<comment type="catalytic activity">
    <reaction evidence="5">
        <text>2-oxo-3-sulfanylpropanoate + [thioredoxin]-dithiol = [thioredoxin]-disulfide + hydrogen sulfide + pyruvate + H(+)</text>
        <dbReference type="Rhea" id="RHEA:21740"/>
        <dbReference type="Rhea" id="RHEA-COMP:10698"/>
        <dbReference type="Rhea" id="RHEA-COMP:10700"/>
        <dbReference type="ChEBI" id="CHEBI:15361"/>
        <dbReference type="ChEBI" id="CHEBI:15378"/>
        <dbReference type="ChEBI" id="CHEBI:29919"/>
        <dbReference type="ChEBI" id="CHEBI:29950"/>
        <dbReference type="ChEBI" id="CHEBI:50058"/>
        <dbReference type="ChEBI" id="CHEBI:57678"/>
        <dbReference type="EC" id="2.8.1.2"/>
    </reaction>
    <physiologicalReaction direction="left-to-right" evidence="5">
        <dbReference type="Rhea" id="RHEA:21741"/>
    </physiologicalReaction>
</comment>
<evidence type="ECO:0000259" key="7">
    <source>
        <dbReference type="PROSITE" id="PS50206"/>
    </source>
</evidence>
<dbReference type="InterPro" id="IPR036873">
    <property type="entry name" value="Rhodanese-like_dom_sf"/>
</dbReference>
<dbReference type="Gene3D" id="3.40.250.10">
    <property type="entry name" value="Rhodanese-like domain"/>
    <property type="match status" value="2"/>
</dbReference>
<evidence type="ECO:0000256" key="3">
    <source>
        <dbReference type="ARBA" id="ARBA00022679"/>
    </source>
</evidence>
<dbReference type="EMBL" id="CP073078">
    <property type="protein sequence ID" value="QUD88946.1"/>
    <property type="molecule type" value="Genomic_DNA"/>
</dbReference>
<organism evidence="8 9">
    <name type="scientific">Phenylobacterium montanum</name>
    <dbReference type="NCBI Taxonomy" id="2823693"/>
    <lineage>
        <taxon>Bacteria</taxon>
        <taxon>Pseudomonadati</taxon>
        <taxon>Pseudomonadota</taxon>
        <taxon>Alphaproteobacteria</taxon>
        <taxon>Caulobacterales</taxon>
        <taxon>Caulobacteraceae</taxon>
        <taxon>Phenylobacterium</taxon>
    </lineage>
</organism>
<dbReference type="InterPro" id="IPR045078">
    <property type="entry name" value="TST/MPST-like"/>
</dbReference>
<evidence type="ECO:0000313" key="9">
    <source>
        <dbReference type="Proteomes" id="UP000676409"/>
    </source>
</evidence>
<name>A0A975G2R5_9CAUL</name>
<dbReference type="SUPFAM" id="SSF52821">
    <property type="entry name" value="Rhodanese/Cell cycle control phosphatase"/>
    <property type="match status" value="2"/>
</dbReference>
<dbReference type="Pfam" id="PF00581">
    <property type="entry name" value="Rhodanese"/>
    <property type="match status" value="2"/>
</dbReference>
<dbReference type="KEGG" id="caul:KCG34_03395"/>
<dbReference type="PROSITE" id="PS00683">
    <property type="entry name" value="RHODANESE_2"/>
    <property type="match status" value="1"/>
</dbReference>
<keyword evidence="2" id="KW-0963">Cytoplasm</keyword>
<dbReference type="Proteomes" id="UP000676409">
    <property type="component" value="Chromosome"/>
</dbReference>
<dbReference type="NCBIfam" id="NF008557">
    <property type="entry name" value="PRK11493.1"/>
    <property type="match status" value="1"/>
</dbReference>
<evidence type="ECO:0000256" key="2">
    <source>
        <dbReference type="ARBA" id="ARBA00022490"/>
    </source>
</evidence>
<comment type="subcellular location">
    <subcellularLocation>
        <location evidence="1">Cytoplasm</location>
    </subcellularLocation>
</comment>
<evidence type="ECO:0000256" key="6">
    <source>
        <dbReference type="RuleBase" id="RU000507"/>
    </source>
</evidence>
<keyword evidence="3 6" id="KW-0808">Transferase</keyword>
<dbReference type="PANTHER" id="PTHR11364">
    <property type="entry name" value="THIOSULFATE SULFERTANSFERASE"/>
    <property type="match status" value="1"/>
</dbReference>
<evidence type="ECO:0000256" key="4">
    <source>
        <dbReference type="ARBA" id="ARBA00022737"/>
    </source>
</evidence>
<proteinExistence type="predicted"/>
<dbReference type="FunFam" id="3.40.250.10:FF:000001">
    <property type="entry name" value="Sulfurtransferase"/>
    <property type="match status" value="1"/>
</dbReference>
<gene>
    <name evidence="8" type="primary">sseA</name>
    <name evidence="8" type="ORF">KCG34_03395</name>
</gene>
<accession>A0A975G2R5</accession>
<dbReference type="FunFam" id="3.40.250.10:FF:000015">
    <property type="entry name" value="Sulfurtransferase"/>
    <property type="match status" value="1"/>
</dbReference>